<evidence type="ECO:0000256" key="6">
    <source>
        <dbReference type="SAM" id="MobiDB-lite"/>
    </source>
</evidence>
<dbReference type="EMBL" id="DPIY01000012">
    <property type="protein sequence ID" value="HCT58830.1"/>
    <property type="molecule type" value="Genomic_DNA"/>
</dbReference>
<feature type="region of interest" description="Disordered" evidence="6">
    <location>
        <begin position="215"/>
        <end position="240"/>
    </location>
</feature>
<sequence>MLFTLFILFVALAVYTVRRYNALQTLAHGVREAHANVMASMKKRLDLVNKLVDIAKGYADHEKLTHLTIANNGADATMGEAAAASGVLTQVMRMATQYPELKANAAYQQLMAQLDLIESDLQSKREAYNAMVRVYNSSIGQLPISLYAKQLGFNSAPYFDVENADSLEKMRDFHNEDAEHLKQMFAQGTKRVADSGRRMADESVRLGKLAVEKGVEKSLEMQQRHQNSSAAADAPTDRAS</sequence>
<evidence type="ECO:0000256" key="3">
    <source>
        <dbReference type="ARBA" id="ARBA00022692"/>
    </source>
</evidence>
<comment type="subcellular location">
    <subcellularLocation>
        <location evidence="1">Membrane</location>
        <topology evidence="1">Single-pass membrane protein</topology>
    </subcellularLocation>
</comment>
<evidence type="ECO:0000256" key="5">
    <source>
        <dbReference type="ARBA" id="ARBA00023136"/>
    </source>
</evidence>
<dbReference type="OMA" id="RNRYIQT"/>
<gene>
    <name evidence="7" type="ORF">DGD08_16645</name>
</gene>
<evidence type="ECO:0000256" key="1">
    <source>
        <dbReference type="ARBA" id="ARBA00004167"/>
    </source>
</evidence>
<dbReference type="PANTHER" id="PTHR34478">
    <property type="entry name" value="PROTEIN LEMA"/>
    <property type="match status" value="1"/>
</dbReference>
<organism evidence="7 8">
    <name type="scientific">Gemmatimonas aurantiaca</name>
    <dbReference type="NCBI Taxonomy" id="173480"/>
    <lineage>
        <taxon>Bacteria</taxon>
        <taxon>Pseudomonadati</taxon>
        <taxon>Gemmatimonadota</taxon>
        <taxon>Gemmatimonadia</taxon>
        <taxon>Gemmatimonadales</taxon>
        <taxon>Gemmatimonadaceae</taxon>
        <taxon>Gemmatimonas</taxon>
    </lineage>
</organism>
<dbReference type="Gene3D" id="1.20.1440.20">
    <property type="entry name" value="LemA-like domain"/>
    <property type="match status" value="1"/>
</dbReference>
<protein>
    <submittedName>
        <fullName evidence="7">LemA family protein</fullName>
    </submittedName>
</protein>
<comment type="caution">
    <text evidence="7">The sequence shown here is derived from an EMBL/GenBank/DDBJ whole genome shotgun (WGS) entry which is preliminary data.</text>
</comment>
<dbReference type="InterPro" id="IPR007156">
    <property type="entry name" value="MamQ_LemA"/>
</dbReference>
<keyword evidence="4" id="KW-1133">Transmembrane helix</keyword>
<comment type="similarity">
    <text evidence="2">Belongs to the LemA family.</text>
</comment>
<dbReference type="SUPFAM" id="SSF140478">
    <property type="entry name" value="LemA-like"/>
    <property type="match status" value="1"/>
</dbReference>
<dbReference type="AlphaFoldDB" id="A0A3D4VCG8"/>
<evidence type="ECO:0000256" key="4">
    <source>
        <dbReference type="ARBA" id="ARBA00022989"/>
    </source>
</evidence>
<evidence type="ECO:0000256" key="2">
    <source>
        <dbReference type="ARBA" id="ARBA00008854"/>
    </source>
</evidence>
<keyword evidence="5" id="KW-0472">Membrane</keyword>
<dbReference type="GO" id="GO:0016020">
    <property type="term" value="C:membrane"/>
    <property type="evidence" value="ECO:0007669"/>
    <property type="project" value="UniProtKB-SubCell"/>
</dbReference>
<evidence type="ECO:0000313" key="8">
    <source>
        <dbReference type="Proteomes" id="UP000264071"/>
    </source>
</evidence>
<dbReference type="Proteomes" id="UP000264071">
    <property type="component" value="Unassembled WGS sequence"/>
</dbReference>
<accession>A0A3D4VCG8</accession>
<keyword evidence="3" id="KW-0812">Transmembrane</keyword>
<dbReference type="InterPro" id="IPR023353">
    <property type="entry name" value="LemA-like_dom_sf"/>
</dbReference>
<dbReference type="Pfam" id="PF04011">
    <property type="entry name" value="LemA"/>
    <property type="match status" value="1"/>
</dbReference>
<proteinExistence type="inferred from homology"/>
<reference evidence="7 8" key="1">
    <citation type="journal article" date="2018" name="Nat. Biotechnol.">
        <title>A standardized bacterial taxonomy based on genome phylogeny substantially revises the tree of life.</title>
        <authorList>
            <person name="Parks D.H."/>
            <person name="Chuvochina M."/>
            <person name="Waite D.W."/>
            <person name="Rinke C."/>
            <person name="Skarshewski A."/>
            <person name="Chaumeil P.A."/>
            <person name="Hugenholtz P."/>
        </authorList>
    </citation>
    <scope>NUCLEOTIDE SEQUENCE [LARGE SCALE GENOMIC DNA]</scope>
    <source>
        <strain evidence="7">UBA8844</strain>
    </source>
</reference>
<name>A0A3D4VCG8_9BACT</name>
<evidence type="ECO:0000313" key="7">
    <source>
        <dbReference type="EMBL" id="HCT58830.1"/>
    </source>
</evidence>
<dbReference type="PANTHER" id="PTHR34478:SF1">
    <property type="entry name" value="PROTEIN LEMA"/>
    <property type="match status" value="1"/>
</dbReference>